<dbReference type="KEGG" id="ssl:SS1G_12514"/>
<evidence type="ECO:0000313" key="2">
    <source>
        <dbReference type="Proteomes" id="UP000001312"/>
    </source>
</evidence>
<proteinExistence type="predicted"/>
<dbReference type="Proteomes" id="UP000001312">
    <property type="component" value="Unassembled WGS sequence"/>
</dbReference>
<gene>
    <name evidence="1" type="ORF">SS1G_12514</name>
</gene>
<dbReference type="HOGENOM" id="CLU_3070107_0_0_1"/>
<name>A7F4I9_SCLS1</name>
<protein>
    <submittedName>
        <fullName evidence="1">Uncharacterized protein</fullName>
    </submittedName>
</protein>
<dbReference type="InParanoid" id="A7F4I9"/>
<accession>A7F4I9</accession>
<dbReference type="GeneID" id="5482669"/>
<dbReference type="RefSeq" id="XP_001586527.1">
    <property type="nucleotide sequence ID" value="XM_001586477.1"/>
</dbReference>
<dbReference type="EMBL" id="CH476641">
    <property type="protein sequence ID" value="EDN97660.1"/>
    <property type="molecule type" value="Genomic_DNA"/>
</dbReference>
<evidence type="ECO:0000313" key="1">
    <source>
        <dbReference type="EMBL" id="EDN97660.1"/>
    </source>
</evidence>
<reference evidence="2" key="1">
    <citation type="journal article" date="2011" name="PLoS Genet.">
        <title>Genomic analysis of the necrotrophic fungal pathogens Sclerotinia sclerotiorum and Botrytis cinerea.</title>
        <authorList>
            <person name="Amselem J."/>
            <person name="Cuomo C.A."/>
            <person name="van Kan J.A."/>
            <person name="Viaud M."/>
            <person name="Benito E.P."/>
            <person name="Couloux A."/>
            <person name="Coutinho P.M."/>
            <person name="de Vries R.P."/>
            <person name="Dyer P.S."/>
            <person name="Fillinger S."/>
            <person name="Fournier E."/>
            <person name="Gout L."/>
            <person name="Hahn M."/>
            <person name="Kohn L."/>
            <person name="Lapalu N."/>
            <person name="Plummer K.M."/>
            <person name="Pradier J.M."/>
            <person name="Quevillon E."/>
            <person name="Sharon A."/>
            <person name="Simon A."/>
            <person name="ten Have A."/>
            <person name="Tudzynski B."/>
            <person name="Tudzynski P."/>
            <person name="Wincker P."/>
            <person name="Andrew M."/>
            <person name="Anthouard V."/>
            <person name="Beever R.E."/>
            <person name="Beffa R."/>
            <person name="Benoit I."/>
            <person name="Bouzid O."/>
            <person name="Brault B."/>
            <person name="Chen Z."/>
            <person name="Choquer M."/>
            <person name="Collemare J."/>
            <person name="Cotton P."/>
            <person name="Danchin E.G."/>
            <person name="Da Silva C."/>
            <person name="Gautier A."/>
            <person name="Giraud C."/>
            <person name="Giraud T."/>
            <person name="Gonzalez C."/>
            <person name="Grossetete S."/>
            <person name="Guldener U."/>
            <person name="Henrissat B."/>
            <person name="Howlett B.J."/>
            <person name="Kodira C."/>
            <person name="Kretschmer M."/>
            <person name="Lappartient A."/>
            <person name="Leroch M."/>
            <person name="Levis C."/>
            <person name="Mauceli E."/>
            <person name="Neuveglise C."/>
            <person name="Oeser B."/>
            <person name="Pearson M."/>
            <person name="Poulain J."/>
            <person name="Poussereau N."/>
            <person name="Quesneville H."/>
            <person name="Rascle C."/>
            <person name="Schumacher J."/>
            <person name="Segurens B."/>
            <person name="Sexton A."/>
            <person name="Silva E."/>
            <person name="Sirven C."/>
            <person name="Soanes D.M."/>
            <person name="Talbot N.J."/>
            <person name="Templeton M."/>
            <person name="Yandava C."/>
            <person name="Yarden O."/>
            <person name="Zeng Q."/>
            <person name="Rollins J.A."/>
            <person name="Lebrun M.H."/>
            <person name="Dickman M."/>
        </authorList>
    </citation>
    <scope>NUCLEOTIDE SEQUENCE [LARGE SCALE GENOMIC DNA]</scope>
    <source>
        <strain evidence="2">ATCC 18683 / 1980 / Ss-1</strain>
    </source>
</reference>
<keyword evidence="2" id="KW-1185">Reference proteome</keyword>
<dbReference type="AlphaFoldDB" id="A7F4I9"/>
<organism evidence="1 2">
    <name type="scientific">Sclerotinia sclerotiorum (strain ATCC 18683 / 1980 / Ss-1)</name>
    <name type="common">White mold</name>
    <name type="synonym">Whetzelinia sclerotiorum</name>
    <dbReference type="NCBI Taxonomy" id="665079"/>
    <lineage>
        <taxon>Eukaryota</taxon>
        <taxon>Fungi</taxon>
        <taxon>Dikarya</taxon>
        <taxon>Ascomycota</taxon>
        <taxon>Pezizomycotina</taxon>
        <taxon>Leotiomycetes</taxon>
        <taxon>Helotiales</taxon>
        <taxon>Sclerotiniaceae</taxon>
        <taxon>Sclerotinia</taxon>
    </lineage>
</organism>
<sequence>MDQYKQRARSSVYWMQQVKYKHLHIPETEEMATQAHKDYPENFKFFTILLITI</sequence>